<evidence type="ECO:0000313" key="2">
    <source>
        <dbReference type="Proteomes" id="UP000000448"/>
    </source>
</evidence>
<proteinExistence type="predicted"/>
<dbReference type="AlphaFoldDB" id="B9L923"/>
<name>B9L923_NAUPA</name>
<evidence type="ECO:0000313" key="1">
    <source>
        <dbReference type="EMBL" id="ACM93309.1"/>
    </source>
</evidence>
<dbReference type="STRING" id="598659.NAMH_0727"/>
<dbReference type="EMBL" id="CP001279">
    <property type="protein sequence ID" value="ACM93309.1"/>
    <property type="molecule type" value="Genomic_DNA"/>
</dbReference>
<reference evidence="1 2" key="1">
    <citation type="journal article" date="2009" name="PLoS Genet.">
        <title>Adaptations to submarine hydrothermal environments exemplified by the genome of Nautilia profundicola.</title>
        <authorList>
            <person name="Campbell B.J."/>
            <person name="Smith J.L."/>
            <person name="Hanson T.E."/>
            <person name="Klotz M.G."/>
            <person name="Stein L.Y."/>
            <person name="Lee C.K."/>
            <person name="Wu D."/>
            <person name="Robinson J.M."/>
            <person name="Khouri H.M."/>
            <person name="Eisen J.A."/>
            <person name="Cary S.C."/>
        </authorList>
    </citation>
    <scope>NUCLEOTIDE SEQUENCE [LARGE SCALE GENOMIC DNA]</scope>
    <source>
        <strain evidence="2">ATCC BAA-1463 / DSM 18972 / AmH</strain>
    </source>
</reference>
<keyword evidence="2" id="KW-1185">Reference proteome</keyword>
<dbReference type="Proteomes" id="UP000000448">
    <property type="component" value="Chromosome"/>
</dbReference>
<gene>
    <name evidence="1" type="ordered locus">NAMH_0727</name>
</gene>
<dbReference type="OrthoDB" id="5373253at2"/>
<dbReference type="KEGG" id="nam:NAMH_0727"/>
<dbReference type="HOGENOM" id="CLU_2437755_0_0_7"/>
<sequence length="90" mass="10350">MKKLIIFALIATFSFAFNWNSLVGVFKKTVNTLSYTIETSGINPRVYEFDTQGYPRMHCVVVFRDDPKAAPAIQCIETKPEYIKLNEKLK</sequence>
<accession>B9L923</accession>
<protein>
    <submittedName>
        <fullName evidence="1">Uncharacterized protein</fullName>
    </submittedName>
</protein>
<dbReference type="RefSeq" id="WP_015902361.1">
    <property type="nucleotide sequence ID" value="NC_012115.1"/>
</dbReference>
<organism evidence="1 2">
    <name type="scientific">Nautilia profundicola (strain ATCC BAA-1463 / DSM 18972 / AmH)</name>
    <dbReference type="NCBI Taxonomy" id="598659"/>
    <lineage>
        <taxon>Bacteria</taxon>
        <taxon>Pseudomonadati</taxon>
        <taxon>Campylobacterota</taxon>
        <taxon>Epsilonproteobacteria</taxon>
        <taxon>Nautiliales</taxon>
        <taxon>Nautiliaceae</taxon>
        <taxon>Nautilia</taxon>
    </lineage>
</organism>